<dbReference type="GO" id="GO:0052031">
    <property type="term" value="P:symbiont-mediated perturbation of host defense response"/>
    <property type="evidence" value="ECO:0007669"/>
    <property type="project" value="UniProtKB-UniRule"/>
</dbReference>
<keyword evidence="25 32" id="KW-0472">Membrane</keyword>
<dbReference type="SUPFAM" id="SSF56502">
    <property type="entry name" value="gp120 core"/>
    <property type="match status" value="2"/>
</dbReference>
<keyword evidence="19 32" id="KW-1043">Host membrane</keyword>
<feature type="region of interest" description="Immunosuppression" evidence="32">
    <location>
        <begin position="580"/>
        <end position="598"/>
    </location>
</feature>
<comment type="domain">
    <text evidence="32">The membrane proximal external region (MPER) present in gp41 is a tryptophan-rich region recognized by the antibodies 2F5, Z13, and 4E10. MPER seems to play a role in fusion.</text>
</comment>
<evidence type="ECO:0000256" key="30">
    <source>
        <dbReference type="ARBA" id="ARBA00023288"/>
    </source>
</evidence>
<feature type="topological domain" description="Cytoplasmic" evidence="32">
    <location>
        <begin position="712"/>
        <end position="869"/>
    </location>
</feature>
<dbReference type="CDD" id="cd09909">
    <property type="entry name" value="HIV-1-like_HR1-HR2"/>
    <property type="match status" value="1"/>
</dbReference>
<comment type="function">
    <text evidence="32">Surface protein gp120: Attaches the virus to the host lymphoid cell by binding to the primary receptor CD4. This interaction induces a structural rearrangement creating a high affinity binding site for a chemokine coreceptor like CXCR4 and/or CCR5. Acts as a ligand for CD209/DC-SIGN and CLEC4M/DC-SIGNR, which are respectively found on dendritic cells (DCs), and on endothelial cells of liver sinusoids and lymph node sinuses. These interactions allow capture of viral particles at mucosal surfaces by these cells and subsequent transmission to permissive cells. HIV subverts the migration properties of dendritic cells to gain access to CD4+ T-cells in lymph nodes. Virus transmission to permissive T-cells occurs either in trans (without DCs infection, through viral capture and transmission), or in cis (following DCs productive infection, through the usual CD4-gp120 interaction), thereby inducing a robust infection. In trans infection, bound virions remain infectious over days and it is proposed that they are not degraded, but protected in non-lysosomal acidic organelles within the DCs close to the cell membrane thus contributing to the viral infectious potential during DCs' migration from the periphery to the lymphoid tissues. On arrival at lymphoid tissues, intact virions recycle back to DCs' cell surface allowing virus transmission to CD4+ T-cells.</text>
</comment>
<keyword evidence="15 32" id="KW-0053">Apoptosis</keyword>
<dbReference type="FunFam" id="1.10.287.210:FF:000001">
    <property type="entry name" value="Envelope glycoprotein gp160"/>
    <property type="match status" value="1"/>
</dbReference>
<comment type="domain">
    <text evidence="32 33">The 17 amino acids long immunosuppressive region is present in many retroviral envelope proteins. Synthetic peptides derived from this relatively conserved sequence inhibit immune function in vitro and in vivo.</text>
</comment>
<evidence type="ECO:0000256" key="33">
    <source>
        <dbReference type="RuleBase" id="RU363095"/>
    </source>
</evidence>
<dbReference type="GO" id="GO:0055036">
    <property type="term" value="C:virion membrane"/>
    <property type="evidence" value="ECO:0007669"/>
    <property type="project" value="UniProtKB-SubCell"/>
</dbReference>
<comment type="subcellular location">
    <molecule>Surface protein gp120</molecule>
    <subcellularLocation>
        <location evidence="32">Virion membrane</location>
        <topology evidence="32">Peripheral membrane protein</topology>
    </subcellularLocation>
    <subcellularLocation>
        <location evidence="32">Host cell membrane</location>
        <topology evidence="32">Peripheral membrane protein</topology>
    </subcellularLocation>
    <subcellularLocation>
        <location evidence="32">Host endosome membrane</location>
        <topology evidence="32">Single-pass type I membrane protein</topology>
    </subcellularLocation>
    <text evidence="32">The surface protein is not anchored to the viral envelope, but associates with the extravirion surface through its binding to TM. It is probably concentrated at the site of budding and incorporated into the virions possibly by contacts between the cytoplasmic tail of Env and the N-terminus of Gag.</text>
</comment>
<feature type="site" description="Cleavage; by host furin" evidence="32">
    <location>
        <begin position="517"/>
        <end position="518"/>
    </location>
</feature>
<comment type="subcellular location">
    <molecule>Transmembrane protein gp41</molecule>
    <subcellularLocation>
        <location evidence="32">Virion membrane</location>
        <topology evidence="32">Single-pass type I membrane protein</topology>
    </subcellularLocation>
    <subcellularLocation>
        <location evidence="32">Host cell membrane</location>
        <topology evidence="32">Single-pass type I membrane protein</topology>
    </subcellularLocation>
    <subcellularLocation>
        <location evidence="32">Host endosome membrane</location>
        <topology evidence="32">Single-pass type I membrane protein</topology>
    </subcellularLocation>
    <text evidence="32">It is probably concentrated at the site of budding and incorporated into the virions possibly by contacts between the cytoplasmic tail of Env and the N-terminus of Gag.</text>
</comment>
<evidence type="ECO:0000256" key="5">
    <source>
        <dbReference type="ARBA" id="ARBA00004578"/>
    </source>
</evidence>
<feature type="short sequence motif" description="Di-leucine internalization motif" evidence="32">
    <location>
        <begin position="868"/>
        <end position="869"/>
    </location>
</feature>
<comment type="domain">
    <text evidence="32">The CD4-binding region is targeted by the antibody b12.</text>
</comment>
<evidence type="ECO:0000256" key="8">
    <source>
        <dbReference type="ARBA" id="ARBA00022510"/>
    </source>
</evidence>
<dbReference type="GO" id="GO:0019082">
    <property type="term" value="P:viral protein processing"/>
    <property type="evidence" value="ECO:0007669"/>
    <property type="project" value="UniProtKB-UniRule"/>
</dbReference>
<evidence type="ECO:0000256" key="23">
    <source>
        <dbReference type="ARBA" id="ARBA00023046"/>
    </source>
</evidence>
<proteinExistence type="inferred from homology"/>
<evidence type="ECO:0000256" key="14">
    <source>
        <dbReference type="ARBA" id="ARBA00022692"/>
    </source>
</evidence>
<evidence type="ECO:0000256" key="16">
    <source>
        <dbReference type="ARBA" id="ARBA00022729"/>
    </source>
</evidence>
<evidence type="ECO:0000256" key="3">
    <source>
        <dbReference type="ARBA" id="ARBA00004505"/>
    </source>
</evidence>
<keyword evidence="24 32" id="KW-0175">Coiled coil</keyword>
<comment type="subcellular location">
    <subcellularLocation>
        <location evidence="3">Host cell membrane</location>
        <topology evidence="3">Peripheral membrane protein</topology>
    </subcellularLocation>
    <subcellularLocation>
        <location evidence="1">Host cell membrane</location>
        <topology evidence="1">Single-pass type I membrane protein</topology>
    </subcellularLocation>
    <subcellularLocation>
        <location evidence="2">Host endosome membrane</location>
        <topology evidence="2">Peripheral membrane protein</topology>
    </subcellularLocation>
    <subcellularLocation>
        <location evidence="5">Host endosome membrane</location>
        <topology evidence="5">Single-pass type I membrane protein</topology>
    </subcellularLocation>
    <subcellularLocation>
        <location evidence="6">Virion membrane</location>
        <topology evidence="6">Peripheral membrane protein</topology>
    </subcellularLocation>
    <subcellularLocation>
        <location evidence="4">Virion membrane</location>
        <topology evidence="4">Single-pass type I membrane protein</topology>
    </subcellularLocation>
</comment>
<dbReference type="GO" id="GO:1903908">
    <property type="term" value="P:positive regulation of plasma membrane raft polarization"/>
    <property type="evidence" value="ECO:0007669"/>
    <property type="project" value="UniProtKB-UniRule"/>
</dbReference>
<evidence type="ECO:0000256" key="13">
    <source>
        <dbReference type="ARBA" id="ARBA00022685"/>
    </source>
</evidence>
<keyword evidence="17 32" id="KW-1161">Viral attachment to host cell</keyword>
<evidence type="ECO:0000256" key="25">
    <source>
        <dbReference type="ARBA" id="ARBA00023136"/>
    </source>
</evidence>
<feature type="lipid moiety-binding region" description="S-palmitoyl cysteine; by host" evidence="32">
    <location>
        <position position="770"/>
    </location>
</feature>
<keyword evidence="22 32" id="KW-1133">Transmembrane helix</keyword>
<evidence type="ECO:0000256" key="28">
    <source>
        <dbReference type="ARBA" id="ARBA00023180"/>
    </source>
</evidence>
<dbReference type="InterPro" id="IPR037527">
    <property type="entry name" value="Gp160"/>
</dbReference>
<feature type="region of interest" description="MPER; binding to GalCer" evidence="32">
    <location>
        <begin position="668"/>
        <end position="689"/>
    </location>
</feature>
<evidence type="ECO:0000256" key="31">
    <source>
        <dbReference type="ARBA" id="ARBA00023296"/>
    </source>
</evidence>
<comment type="domain">
    <text evidence="32">Some of the most genetically diverse regions of the viral genome are present in Env. They are called variable regions 1 through 5 (V1 through V5). Coreceptor usage of gp120 is determined mainly by the primary structure of the third variable region (V3) in the outer domain of gp120. The sequence of V3 determines which coreceptor, CCR5 and/or CXCR4 (corresponding to R5/macrophage, X4/T cell and R5X4/T cell and macrophage tropism), is used to trigger the fusion potential of the Env complex, and hence which cells the virus can infect. Binding to CCR5 involves a region adjacent in addition to V3.</text>
</comment>
<reference evidence="36" key="1">
    <citation type="journal article" date="2010" name="PLoS ONE">
        <title>Restriction of HIV-1 genotypes in breast milk does not account for the population transmission genetic bottleneck that occurs following transmission.</title>
        <authorList>
            <person name="Heath L."/>
            <person name="Conway S."/>
            <person name="Jones L."/>
            <person name="Semrau K."/>
            <person name="Nakamura K."/>
            <person name="Walter J."/>
            <person name="Decker W.D."/>
            <person name="Hong J."/>
            <person name="Chen T."/>
            <person name="Heil M."/>
            <person name="Sinkala M."/>
            <person name="Kankasa C."/>
            <person name="Thea D.M."/>
            <person name="Kuhn L."/>
            <person name="Mullins J.I."/>
            <person name="Aldrovandi G.M."/>
        </authorList>
    </citation>
    <scope>NUCLEOTIDE SEQUENCE</scope>
    <source>
        <strain evidence="36">10M.BML.5809</strain>
    </source>
</reference>
<dbReference type="Pfam" id="PF00516">
    <property type="entry name" value="GP120"/>
    <property type="match status" value="2"/>
</dbReference>
<sequence>MRVMGITRNCQQWWIWGSLGFWMLMICSVMGNLWVTVYYGVPVWREAKTTLFCASDAKAYEKEVHNVWATHACVPTDPDPQEMWLENVTENFNMWKNDMVDQMHEDIISLWDQSLKPCVKLTPLCVTLNCTNVNVTRNNTNSATTPTPDPMNGEIKNCSFNITTELRDKKKSEHALFYRLDIVPLDDSTNSTNDSKYRLINCNTSAITHACPKVSFDPIPIHYCAPAGYAILKCNDKTFNGTGPCNNVSTVQCTHGIKPVVSTQLLLNGSLSAEGIIIRSENITSNTKTIIVHLNESVEINCTRPNNNTRRSVRIGPGQAFYATEDIIGDIRQAHCNISRKNWTTTLQRVSEKLREHFPNTTEIKFEPPSGGDLEITTHSFNCGGEFFYCNTSGLFNNTFNDTDIQPTFNDTLNDTLTIKCRIKQIINMWQGVGRAMYAPPISGRITCNSTITGLILTRDGGKNTSSNTTEIFRPAGGDMRDNWRSELYKYKVVEIQPLGVAPTKAKRRVVERREKRAVGIGAVFLGFLGAAGSTMGAASITLTVQARQLLSGIVQQQSNLLRAIEAQQHMLQLTVWGIKQLQARVLAIERYLKDQQLLGIWGCSGKLICTTAVPWNASWSNKSQEEIWGNMTWMQWDREINNYTNIIYSLLVDSQTQQEKNEKDLLALDSWENLWNWFNITNWLWYIKIFIMIVGGLIGLRIIFTILSIVNRVRQGYSPLSFQTLTPAPRGPDRLGRIEEEGGEQDRDRSVRLVSGFLALAWDDLRNLCLFCYHRLRDFILIAARTAELLGHSSLKGLQRGWEILKYLGNLVQYWGLELKKSAISLLDTTAIAVAEGTDRIIELVQRISRAICNVPRRIRQGFETALL</sequence>
<dbReference type="GO" id="GO:0075512">
    <property type="term" value="P:clathrin-dependent endocytosis of virus by host cell"/>
    <property type="evidence" value="ECO:0007669"/>
    <property type="project" value="UniProtKB-UniRule"/>
</dbReference>
<keyword evidence="26 32" id="KW-0564">Palmitate</keyword>
<feature type="transmembrane region" description="Helical" evidence="33">
    <location>
        <begin position="684"/>
        <end position="711"/>
    </location>
</feature>
<organism evidence="36">
    <name type="scientific">Human immunodeficiency virus type 1</name>
    <name type="common">HIV-1</name>
    <dbReference type="NCBI Taxonomy" id="11676"/>
    <lineage>
        <taxon>Viruses</taxon>
        <taxon>Riboviria</taxon>
        <taxon>Pararnavirae</taxon>
        <taxon>Artverviricota</taxon>
        <taxon>Revtraviricetes</taxon>
        <taxon>Ortervirales</taxon>
        <taxon>Retroviridae</taxon>
        <taxon>Orthoretrovirinae</taxon>
        <taxon>Lentivirus</taxon>
        <taxon>Lentivirus humimdef1</taxon>
    </lineage>
</organism>
<evidence type="ECO:0000256" key="9">
    <source>
        <dbReference type="ARBA" id="ARBA00022511"/>
    </source>
</evidence>
<evidence type="ECO:0000256" key="27">
    <source>
        <dbReference type="ARBA" id="ARBA00023157"/>
    </source>
</evidence>
<dbReference type="HAMAP" id="MF_04083">
    <property type="entry name" value="HIV_ENV"/>
    <property type="match status" value="1"/>
</dbReference>
<dbReference type="FunFam" id="2.170.40.20:FF:000003">
    <property type="entry name" value="Envelope glycoprotein gp160"/>
    <property type="match status" value="1"/>
</dbReference>
<evidence type="ECO:0000256" key="24">
    <source>
        <dbReference type="ARBA" id="ARBA00023054"/>
    </source>
</evidence>
<keyword evidence="23 32" id="KW-1039">Host endosome</keyword>
<reference evidence="36" key="2">
    <citation type="submission" date="2010-03" db="EMBL/GenBank/DDBJ databases">
        <authorList>
            <person name="Heath L.M."/>
            <person name="Conway S."/>
            <person name="Jones L."/>
            <person name="Semrau K."/>
            <person name="Nakamura K."/>
            <person name="Walter J."/>
            <person name="Decker D."/>
            <person name="Hong J."/>
            <person name="Heil M."/>
            <person name="Sinkala M."/>
            <person name="Kankasa C."/>
            <person name="Thea D.M."/>
            <person name="Kuhn L."/>
            <person name="Mullins J.I."/>
            <person name="Aldrovandi G.M."/>
        </authorList>
    </citation>
    <scope>NUCLEOTIDE SEQUENCE</scope>
    <source>
        <strain evidence="36">10M.BML.5809</strain>
    </source>
</reference>
<comment type="domain">
    <text evidence="32">The YXXL motif is involved in determining the exact site of viral release at the surface of infected mononuclear cells and promotes endocytosis. YXXL and di-leucine endocytosis motifs interact directly or indirectly with the clathrin adapter complexes, opperate independently, and their activities are not additive.</text>
</comment>
<feature type="domain" description="Retroviral envelope protein GP41-like" evidence="35">
    <location>
        <begin position="536"/>
        <end position="726"/>
    </location>
</feature>
<dbReference type="InterPro" id="IPR000328">
    <property type="entry name" value="GP41-like"/>
</dbReference>
<dbReference type="Gene3D" id="1.20.5.490">
    <property type="entry name" value="Single helix bin"/>
    <property type="match status" value="1"/>
</dbReference>
<protein>
    <recommendedName>
        <fullName evidence="32">Envelope glycoprotein gp160</fullName>
    </recommendedName>
    <alternativeName>
        <fullName evidence="32">Env polyprotein</fullName>
    </alternativeName>
    <component>
        <recommendedName>
            <fullName evidence="32">Surface protein gp120</fullName>
            <shortName evidence="32">SU</shortName>
        </recommendedName>
        <alternativeName>
            <fullName evidence="32">Glycoprotein 120</fullName>
            <shortName evidence="32">gp120</shortName>
        </alternativeName>
    </component>
    <component>
        <recommendedName>
            <fullName evidence="32">Transmembrane protein gp41</fullName>
            <shortName evidence="32">TM</shortName>
        </recommendedName>
        <alternativeName>
            <fullName evidence="32">Glycoprotein 41</fullName>
            <shortName evidence="32">gp41</shortName>
        </alternativeName>
    </component>
</protein>
<keyword evidence="11 32" id="KW-0945">Host-virus interaction</keyword>
<keyword evidence="12 32" id="KW-1162">Viral penetration into host cytoplasm</keyword>
<keyword evidence="7 32" id="KW-1168">Fusion of virus membrane with host membrane</keyword>
<keyword evidence="10 32" id="KW-1165">Clathrin-mediated endocytosis of virus by host</keyword>
<feature type="disulfide bond" evidence="32">
    <location>
        <begin position="224"/>
        <end position="253"/>
    </location>
</feature>
<dbReference type="InterPro" id="IPR000777">
    <property type="entry name" value="HIV1_Gp120"/>
</dbReference>
<keyword evidence="20 32" id="KW-0261">Viral envelope protein</keyword>
<evidence type="ECO:0000256" key="21">
    <source>
        <dbReference type="ARBA" id="ARBA00022890"/>
    </source>
</evidence>
<dbReference type="Gene3D" id="1.10.287.210">
    <property type="match status" value="1"/>
</dbReference>
<comment type="function">
    <text evidence="32">Envelope glycoprotein gp160: Oligomerizes in the host endoplasmic reticulum into predominantly trimers. In a second time, gp160 transits in the host Golgi, where glycosylation is completed. The precursor is then proteolytically cleaved in the trans-Golgi and thereby activated by cellular furin or furin-like proteases to produce gp120 and gp41.</text>
</comment>
<dbReference type="Gene3D" id="2.170.40.20">
    <property type="entry name" value="Human immunodeficiency virus 1, Gp160, envelope glycoprotein"/>
    <property type="match status" value="2"/>
</dbReference>
<evidence type="ECO:0000256" key="10">
    <source>
        <dbReference type="ARBA" id="ARBA00022570"/>
    </source>
</evidence>
<feature type="disulfide bond" evidence="32">
    <location>
        <begin position="604"/>
        <end position="610"/>
    </location>
</feature>
<dbReference type="GO" id="GO:0005198">
    <property type="term" value="F:structural molecule activity"/>
    <property type="evidence" value="ECO:0007669"/>
    <property type="project" value="UniProtKB-UniRule"/>
</dbReference>
<comment type="PTM">
    <text evidence="32">Palmitoylation of the transmembrane protein and of Env polyprotein (prior to its proteolytic cleavage) is essential for their association with host cell membrane lipid rafts. Palmitoylation is therefore required for envelope trafficking to classical lipid rafts, but not for viral replication.</text>
</comment>
<evidence type="ECO:0000256" key="4">
    <source>
        <dbReference type="ARBA" id="ARBA00004563"/>
    </source>
</evidence>
<comment type="function">
    <text evidence="32">Transmembrane protein gp41: Acts as a class I viral fusion protein. Under the current model, the protein has at least 3 conformational states: pre-fusion native state, pre-hairpin intermediate state, and post-fusion hairpin state. During fusion of viral and target intracellular membranes, the coiled coil regions (heptad repeats) assume a trimer-of-hairpins structure, positioning the fusion peptide in close proximity to the C-terminal region of the ectodomain. The formation of this structure appears to drive apposition and subsequent fusion of viral and target cell membranes. Complete fusion occurs in host cell endosomes and is dynamin-dependent, however some lipid transfer might occur at the plasma membrane. The virus undergoes clathrin-dependent internalization long before endosomal fusion, thus minimizing the surface exposure of conserved viral epitopes during fusion and reducing the efficacy of inhibitors targeting these epitopes. Membranes fusion leads to delivery of the nucleocapsid into the cytoplasm.</text>
</comment>
<dbReference type="SUPFAM" id="SSF58069">
    <property type="entry name" value="Virus ectodomain"/>
    <property type="match status" value="1"/>
</dbReference>
<keyword evidence="16 32" id="KW-0732">Signal</keyword>
<dbReference type="GO" id="GO:0044175">
    <property type="term" value="C:host cell endosome membrane"/>
    <property type="evidence" value="ECO:0007669"/>
    <property type="project" value="UniProtKB-SubCell"/>
</dbReference>
<keyword evidence="30 32" id="KW-0449">Lipoprotein</keyword>
<evidence type="ECO:0000256" key="22">
    <source>
        <dbReference type="ARBA" id="ARBA00022989"/>
    </source>
</evidence>
<feature type="short sequence motif" description="YXXL motif; contains endocytosis signal" evidence="32">
    <location>
        <begin position="718"/>
        <end position="721"/>
    </location>
</feature>
<feature type="transmembrane region" description="Helical" evidence="33">
    <location>
        <begin position="20"/>
        <end position="41"/>
    </location>
</feature>
<feature type="domain" description="Human immunodeficiency virus 1 envelope glycoprotein Gp120" evidence="34">
    <location>
        <begin position="153"/>
        <end position="517"/>
    </location>
</feature>
<dbReference type="EMBL" id="HM036747">
    <property type="protein sequence ID" value="ADH81860.1"/>
    <property type="molecule type" value="Genomic_RNA"/>
</dbReference>
<keyword evidence="27 32" id="KW-1015">Disulfide bond</keyword>
<evidence type="ECO:0000256" key="17">
    <source>
        <dbReference type="ARBA" id="ARBA00022804"/>
    </source>
</evidence>
<dbReference type="InterPro" id="IPR036377">
    <property type="entry name" value="Gp120_core_sf"/>
</dbReference>
<keyword evidence="31 32" id="KW-1160">Virus entry into host cell</keyword>
<comment type="miscellaneous">
    <text evidence="32">Inhibitors targeting HIV-1 viral envelope proteins are used as antiretroviral drugs. Attachment of virions to the cell surface via non-specific interactions and CD4 binding can be blocked by inhibitors that include cyanovirin-N, cyclotriazadisulfonamide analogs, PRO 2000, TNX 355 and PRO 542. In addition, BMS 806 can block CD4-induced conformational changes. Env interactions with the coreceptor molecules can be targeted by CCR5 antagonists including SCH-D, maraviroc (UK 427857) and aplaviroc (GW 873140), and the CXCR4 antagonist AMD 070. Fusion of viral and cellular membranes can be inhibited by peptides such as enfuvirtide and tifuvirtide (T 1249). Resistance to inhibitors associated with mutations in Env are observed. Most of the time, single mutations confer only a modest reduction in drug susceptibility. Combination of several mutations is usually required to develop a high-level drug resistance.</text>
</comment>
<evidence type="ECO:0000256" key="29">
    <source>
        <dbReference type="ARBA" id="ARBA00023280"/>
    </source>
</evidence>
<evidence type="ECO:0000256" key="11">
    <source>
        <dbReference type="ARBA" id="ARBA00022581"/>
    </source>
</evidence>
<evidence type="ECO:0000256" key="15">
    <source>
        <dbReference type="ARBA" id="ARBA00022703"/>
    </source>
</evidence>
<dbReference type="GO" id="GO:0019062">
    <property type="term" value="P:virion attachment to host cell"/>
    <property type="evidence" value="ECO:0007669"/>
    <property type="project" value="UniProtKB-UniRule"/>
</dbReference>
<comment type="subunit">
    <text evidence="32">The mature envelope protein (Env) consists of a homotrimer of non-covalently associated gp120-gp41 heterodimers. The resulting complex protrudes from the virus surface as a spike. There seems to be as few as 10 spikes on the average virion. Surface protein gp120 interacts with host CD4, CCR5 and CXCR4. Gp120 also interacts with the C-type lectins CD209/DC-SIGN and CLEC4M/DC-SIGNR (collectively referred to as DC-SIGN(R)). Gp120 and gp41 interact with GalCer. Gp120 interacts with host ITGA4/ITGB7 complex; on CD4+ T-cells, this interaction results in rapid activation of integrin ITGAL/LFA-1, which facilitates efficient cell-to-cell spreading of HIV-1. Gp120 interacts with cell-associated heparan sulfate; this interaction increases virus infectivity on permissive cells and may be involved in infection of CD4- cells.</text>
</comment>
<evidence type="ECO:0000256" key="12">
    <source>
        <dbReference type="ARBA" id="ARBA00022595"/>
    </source>
</evidence>
<keyword evidence="8 32" id="KW-1170">Fusion of virus membrane with host endosomal membrane</keyword>
<evidence type="ECO:0000256" key="26">
    <source>
        <dbReference type="ARBA" id="ARBA00023139"/>
    </source>
</evidence>
<feature type="region of interest" description="Fusion peptide" evidence="32">
    <location>
        <begin position="518"/>
        <end position="538"/>
    </location>
</feature>
<evidence type="ECO:0000256" key="20">
    <source>
        <dbReference type="ARBA" id="ARBA00022879"/>
    </source>
</evidence>
<dbReference type="FunFam" id="1.20.5.490:FF:000001">
    <property type="entry name" value="Envelope glycoprotein gp160"/>
    <property type="match status" value="1"/>
</dbReference>
<comment type="miscellaneous">
    <text evidence="32">HIV-1 lineages are divided in three main groups, M (for Major), O (for Outlier), and N (for New, or Non-M, Non-O). The vast majority of strains found worldwide belong to the group M. Group O seems to be endemic to and largely confined to Cameroon and neighboring countries in West Central Africa, where these viruses represent a small minority of HIV-1 strains. The group N is represented by a limited number of isolates from Cameroonian persons. The group M is further subdivided in 9 clades or subtypes (A to D, F to H, J and K).</text>
</comment>
<keyword evidence="13 32" id="KW-0165">Cleavage on pair of basic residues</keyword>
<comment type="PTM">
    <text evidence="32">Highly glycosylated by host. The high number of glycan on the protein is reffered to as 'glycan shield' because it contributes to hide protein sequence from adaptive immune system.</text>
</comment>
<feature type="chain" id="PRO_5023389393" description="Envelope glycoprotein gp160" evidence="32">
    <location>
        <begin position="32"/>
        <end position="869"/>
    </location>
</feature>
<dbReference type="FunFam" id="2.170.40.20:FF:000004">
    <property type="entry name" value="Envelope glycoprotein gp160"/>
    <property type="match status" value="1"/>
</dbReference>
<dbReference type="GO" id="GO:0039654">
    <property type="term" value="P:fusion of virus membrane with host endosome membrane"/>
    <property type="evidence" value="ECO:0007669"/>
    <property type="project" value="UniProtKB-UniRule"/>
</dbReference>
<comment type="PTM">
    <text evidence="32">Specific enzymatic cleavages in vivo yield mature proteins. Envelope glycoproteins are synthesized as a inactive precursor that is heavily N-glycosylated and processed likely by host cell furin in the Golgi to yield the mature SU and TM proteins. The cleavage site between SU and TM requires the minimal sequence [KR]-X-[KR]-R. About 2 of the 9 disulfide bonds of gp41 are reduced by P4HB/PDI, following binding to CD4 receptor.</text>
</comment>
<feature type="coiled-coil region" evidence="32">
    <location>
        <begin position="639"/>
        <end position="673"/>
    </location>
</feature>
<accession>D7R537</accession>
<evidence type="ECO:0000256" key="18">
    <source>
        <dbReference type="ARBA" id="ARBA00022844"/>
    </source>
</evidence>
<dbReference type="Pfam" id="PF00517">
    <property type="entry name" value="GP41"/>
    <property type="match status" value="1"/>
</dbReference>
<keyword evidence="14 32" id="KW-0812">Transmembrane</keyword>
<dbReference type="GO" id="GO:0019031">
    <property type="term" value="C:viral envelope"/>
    <property type="evidence" value="ECO:0007669"/>
    <property type="project" value="UniProtKB-KW"/>
</dbReference>
<evidence type="ECO:0000256" key="32">
    <source>
        <dbReference type="HAMAP-Rule" id="MF_04083"/>
    </source>
</evidence>
<name>D7R537_HV1</name>
<comment type="caution">
    <text evidence="32 33">Lacks conserved residue(s) required for the propagation of feature annotation.</text>
</comment>
<keyword evidence="21 32" id="KW-1164">Virus endocytosis by host</keyword>
<dbReference type="GO" id="GO:0020002">
    <property type="term" value="C:host cell plasma membrane"/>
    <property type="evidence" value="ECO:0007669"/>
    <property type="project" value="UniProtKB-SubCell"/>
</dbReference>
<evidence type="ECO:0000259" key="34">
    <source>
        <dbReference type="Pfam" id="PF00516"/>
    </source>
</evidence>
<dbReference type="GO" id="GO:1903911">
    <property type="term" value="P:positive regulation of receptor clustering"/>
    <property type="evidence" value="ECO:0007669"/>
    <property type="project" value="UniProtKB-UniRule"/>
</dbReference>
<gene>
    <name evidence="32 36" type="primary">env</name>
</gene>
<evidence type="ECO:0000256" key="7">
    <source>
        <dbReference type="ARBA" id="ARBA00022506"/>
    </source>
</evidence>
<feature type="region of interest" description="CD4-binding loop" evidence="32">
    <location>
        <begin position="369"/>
        <end position="379"/>
    </location>
</feature>
<dbReference type="GO" id="GO:0019064">
    <property type="term" value="P:fusion of virus membrane with host plasma membrane"/>
    <property type="evidence" value="ECO:0007669"/>
    <property type="project" value="UniProtKB-UniRule"/>
</dbReference>
<evidence type="ECO:0000313" key="36">
    <source>
        <dbReference type="EMBL" id="ADH81860.1"/>
    </source>
</evidence>
<dbReference type="GO" id="GO:0016020">
    <property type="term" value="C:membrane"/>
    <property type="evidence" value="ECO:0007669"/>
    <property type="project" value="UniProtKB-UniRule"/>
</dbReference>
<feature type="domain" description="Human immunodeficiency virus 1 envelope glycoprotein Gp120" evidence="34">
    <location>
        <begin position="33"/>
        <end position="145"/>
    </location>
</feature>
<keyword evidence="28 32" id="KW-0325">Glycoprotein</keyword>
<evidence type="ECO:0000256" key="1">
    <source>
        <dbReference type="ARBA" id="ARBA00004402"/>
    </source>
</evidence>
<feature type="transmembrane region" description="Helical" evidence="33">
    <location>
        <begin position="518"/>
        <end position="541"/>
    </location>
</feature>
<comment type="similarity">
    <text evidence="32">Belongs to the HIV-1 env protein family.</text>
</comment>
<organismHost>
    <name type="scientific">Homo sapiens</name>
    <name type="common">Human</name>
    <dbReference type="NCBI Taxonomy" id="9606"/>
</organismHost>
<keyword evidence="29 32" id="KW-0899">Viral immunoevasion</keyword>
<evidence type="ECO:0000256" key="6">
    <source>
        <dbReference type="ARBA" id="ARBA00004650"/>
    </source>
</evidence>
<evidence type="ECO:0000256" key="19">
    <source>
        <dbReference type="ARBA" id="ARBA00022870"/>
    </source>
</evidence>
<keyword evidence="9 32" id="KW-1032">Host cell membrane</keyword>
<feature type="disulfide bond" evidence="32">
    <location>
        <begin position="53"/>
        <end position="73"/>
    </location>
</feature>
<evidence type="ECO:0000256" key="2">
    <source>
        <dbReference type="ARBA" id="ARBA00004433"/>
    </source>
</evidence>
<feature type="chain" id="PRO_5023389392" description="Transmembrane protein gp41" evidence="32">
    <location>
        <begin position="518"/>
        <end position="869"/>
    </location>
</feature>
<evidence type="ECO:0000259" key="35">
    <source>
        <dbReference type="Pfam" id="PF00517"/>
    </source>
</evidence>
<feature type="disulfide bond" evidence="32">
    <location>
        <begin position="234"/>
        <end position="245"/>
    </location>
</feature>
<keyword evidence="18 32" id="KW-0946">Virion</keyword>